<dbReference type="CDD" id="cd01425">
    <property type="entry name" value="RPS2"/>
    <property type="match status" value="1"/>
</dbReference>
<dbReference type="PANTHER" id="PTHR12534:SF0">
    <property type="entry name" value="SMALL RIBOSOMAL SUBUNIT PROTEIN US2M"/>
    <property type="match status" value="1"/>
</dbReference>
<evidence type="ECO:0000256" key="1">
    <source>
        <dbReference type="ARBA" id="ARBA00006242"/>
    </source>
</evidence>
<dbReference type="GO" id="GO:0022627">
    <property type="term" value="C:cytosolic small ribosomal subunit"/>
    <property type="evidence" value="ECO:0007669"/>
    <property type="project" value="TreeGrafter"/>
</dbReference>
<organism evidence="7 8">
    <name type="scientific">Candidatus Galligastranaerophilus intestinavium</name>
    <dbReference type="NCBI Taxonomy" id="2840836"/>
    <lineage>
        <taxon>Bacteria</taxon>
        <taxon>Candidatus Galligastranaerophilus</taxon>
    </lineage>
</organism>
<evidence type="ECO:0000256" key="2">
    <source>
        <dbReference type="ARBA" id="ARBA00022980"/>
    </source>
</evidence>
<comment type="caution">
    <text evidence="7">The sequence shown here is derived from an EMBL/GenBank/DDBJ whole genome shotgun (WGS) entry which is preliminary data.</text>
</comment>
<reference evidence="7" key="1">
    <citation type="submission" date="2020-10" db="EMBL/GenBank/DDBJ databases">
        <authorList>
            <person name="Gilroy R."/>
        </authorList>
    </citation>
    <scope>NUCLEOTIDE SEQUENCE</scope>
    <source>
        <strain evidence="7">CHK152-2871</strain>
    </source>
</reference>
<evidence type="ECO:0000256" key="6">
    <source>
        <dbReference type="RuleBase" id="RU003631"/>
    </source>
</evidence>
<dbReference type="InterPro" id="IPR023591">
    <property type="entry name" value="Ribosomal_uS2_flav_dom_sf"/>
</dbReference>
<dbReference type="InterPro" id="IPR018130">
    <property type="entry name" value="Ribosomal_uS2_CS"/>
</dbReference>
<dbReference type="PRINTS" id="PR00395">
    <property type="entry name" value="RIBOSOMALS2"/>
</dbReference>
<dbReference type="PROSITE" id="PS00963">
    <property type="entry name" value="RIBOSOMAL_S2_2"/>
    <property type="match status" value="1"/>
</dbReference>
<dbReference type="GO" id="GO:0003735">
    <property type="term" value="F:structural constituent of ribosome"/>
    <property type="evidence" value="ECO:0007669"/>
    <property type="project" value="InterPro"/>
</dbReference>
<proteinExistence type="inferred from homology"/>
<evidence type="ECO:0000256" key="4">
    <source>
        <dbReference type="ARBA" id="ARBA00035256"/>
    </source>
</evidence>
<accession>A0A9D1JYL7</accession>
<evidence type="ECO:0000256" key="5">
    <source>
        <dbReference type="HAMAP-Rule" id="MF_00291"/>
    </source>
</evidence>
<dbReference type="Pfam" id="PF00318">
    <property type="entry name" value="Ribosomal_S2"/>
    <property type="match status" value="1"/>
</dbReference>
<name>A0A9D1JYL7_9BACT</name>
<dbReference type="PANTHER" id="PTHR12534">
    <property type="entry name" value="30S RIBOSOMAL PROTEIN S2 PROKARYOTIC AND ORGANELLAR"/>
    <property type="match status" value="1"/>
</dbReference>
<dbReference type="Gene3D" id="3.40.50.10490">
    <property type="entry name" value="Glucose-6-phosphate isomerase like protein, domain 1"/>
    <property type="match status" value="1"/>
</dbReference>
<dbReference type="HAMAP" id="MF_00291_B">
    <property type="entry name" value="Ribosomal_uS2_B"/>
    <property type="match status" value="1"/>
</dbReference>
<dbReference type="InterPro" id="IPR005706">
    <property type="entry name" value="Ribosomal_uS2_bac/mit/plastid"/>
</dbReference>
<keyword evidence="3 5" id="KW-0687">Ribonucleoprotein</keyword>
<dbReference type="NCBIfam" id="TIGR01011">
    <property type="entry name" value="rpsB_bact"/>
    <property type="match status" value="1"/>
</dbReference>
<dbReference type="FunFam" id="1.10.287.610:FF:000001">
    <property type="entry name" value="30S ribosomal protein S2"/>
    <property type="match status" value="1"/>
</dbReference>
<dbReference type="Proteomes" id="UP000886865">
    <property type="component" value="Unassembled WGS sequence"/>
</dbReference>
<evidence type="ECO:0000313" key="7">
    <source>
        <dbReference type="EMBL" id="HIS74108.1"/>
    </source>
</evidence>
<keyword evidence="2 5" id="KW-0689">Ribosomal protein</keyword>
<dbReference type="AlphaFoldDB" id="A0A9D1JYL7"/>
<dbReference type="SUPFAM" id="SSF52313">
    <property type="entry name" value="Ribosomal protein S2"/>
    <property type="match status" value="1"/>
</dbReference>
<comment type="similarity">
    <text evidence="1 5 6">Belongs to the universal ribosomal protein uS2 family.</text>
</comment>
<dbReference type="PROSITE" id="PS00962">
    <property type="entry name" value="RIBOSOMAL_S2_1"/>
    <property type="match status" value="1"/>
</dbReference>
<dbReference type="InterPro" id="IPR001865">
    <property type="entry name" value="Ribosomal_uS2"/>
</dbReference>
<sequence>MAVATLVELLDAGVHFGHQTQKWNPKMKPYIFGAKNGIYILDLRKTSDKLDEAYEAVREMAARGRNILFVGTKKQAMDVIAQEATRAGAYYVNRRWLGGMMTNFETIRGRVNKLRELESFMESGHAQKLPKKEVAQLNRQLAKLSKTLGGIKEMKGMPDMLFVVDQKKELIAIQEANKLNIPVICLADTNADPDGIDYIIPGNDDALRSIKLVASKLADAILEGKELRQNKAAEGKKIEKIEAADANVTAE</sequence>
<dbReference type="GO" id="GO:0006412">
    <property type="term" value="P:translation"/>
    <property type="evidence" value="ECO:0007669"/>
    <property type="project" value="UniProtKB-UniRule"/>
</dbReference>
<evidence type="ECO:0000256" key="3">
    <source>
        <dbReference type="ARBA" id="ARBA00023274"/>
    </source>
</evidence>
<protein>
    <recommendedName>
        <fullName evidence="4 5">Small ribosomal subunit protein uS2</fullName>
    </recommendedName>
</protein>
<reference evidence="7" key="2">
    <citation type="journal article" date="2021" name="PeerJ">
        <title>Extensive microbial diversity within the chicken gut microbiome revealed by metagenomics and culture.</title>
        <authorList>
            <person name="Gilroy R."/>
            <person name="Ravi A."/>
            <person name="Getino M."/>
            <person name="Pursley I."/>
            <person name="Horton D.L."/>
            <person name="Alikhan N.F."/>
            <person name="Baker D."/>
            <person name="Gharbi K."/>
            <person name="Hall N."/>
            <person name="Watson M."/>
            <person name="Adriaenssens E.M."/>
            <person name="Foster-Nyarko E."/>
            <person name="Jarju S."/>
            <person name="Secka A."/>
            <person name="Antonio M."/>
            <person name="Oren A."/>
            <person name="Chaudhuri R.R."/>
            <person name="La Ragione R."/>
            <person name="Hildebrand F."/>
            <person name="Pallen M.J."/>
        </authorList>
    </citation>
    <scope>NUCLEOTIDE SEQUENCE</scope>
    <source>
        <strain evidence="7">CHK152-2871</strain>
    </source>
</reference>
<evidence type="ECO:0000313" key="8">
    <source>
        <dbReference type="Proteomes" id="UP000886865"/>
    </source>
</evidence>
<dbReference type="Gene3D" id="1.10.287.610">
    <property type="entry name" value="Helix hairpin bin"/>
    <property type="match status" value="1"/>
</dbReference>
<dbReference type="EMBL" id="DVJQ01000032">
    <property type="protein sequence ID" value="HIS74108.1"/>
    <property type="molecule type" value="Genomic_DNA"/>
</dbReference>
<gene>
    <name evidence="5 7" type="primary">rpsB</name>
    <name evidence="7" type="ORF">IAA86_03700</name>
</gene>